<organism evidence="1 2">
    <name type="scientific">Adonisia turfae CCMR0081</name>
    <dbReference type="NCBI Taxonomy" id="2292702"/>
    <lineage>
        <taxon>Bacteria</taxon>
        <taxon>Bacillati</taxon>
        <taxon>Cyanobacteriota</taxon>
        <taxon>Adonisia</taxon>
        <taxon>Adonisia turfae</taxon>
    </lineage>
</organism>
<dbReference type="AlphaFoldDB" id="A0A6M0RNQ8"/>
<evidence type="ECO:0000313" key="1">
    <source>
        <dbReference type="EMBL" id="NEZ57520.1"/>
    </source>
</evidence>
<keyword evidence="2" id="KW-1185">Reference proteome</keyword>
<evidence type="ECO:0000313" key="2">
    <source>
        <dbReference type="Proteomes" id="UP000481033"/>
    </source>
</evidence>
<evidence type="ECO:0008006" key="3">
    <source>
        <dbReference type="Google" id="ProtNLM"/>
    </source>
</evidence>
<dbReference type="Proteomes" id="UP000481033">
    <property type="component" value="Unassembled WGS sequence"/>
</dbReference>
<reference evidence="1 2" key="1">
    <citation type="journal article" date="2020" name="Microb. Ecol.">
        <title>Ecogenomics of the Marine Benthic Filamentous Cyanobacterium Adonisia.</title>
        <authorList>
            <person name="Walter J.M."/>
            <person name="Coutinho F.H."/>
            <person name="Leomil L."/>
            <person name="Hargreaves P.I."/>
            <person name="Campeao M.E."/>
            <person name="Vieira V.V."/>
            <person name="Silva B.S."/>
            <person name="Fistarol G.O."/>
            <person name="Salomon P.S."/>
            <person name="Sawabe T."/>
            <person name="Mino S."/>
            <person name="Hosokawa M."/>
            <person name="Miyashita H."/>
            <person name="Maruyama F."/>
            <person name="van Verk M.C."/>
            <person name="Dutilh B.E."/>
            <person name="Thompson C.C."/>
            <person name="Thompson F.L."/>
        </authorList>
    </citation>
    <scope>NUCLEOTIDE SEQUENCE [LARGE SCALE GENOMIC DNA]</scope>
    <source>
        <strain evidence="1 2">CCMR0081</strain>
    </source>
</reference>
<protein>
    <recommendedName>
        <fullName evidence="3">DUF5666 domain-containing protein</fullName>
    </recommendedName>
</protein>
<name>A0A6M0RNQ8_9CYAN</name>
<sequence>METWPLQITLNVESEQYYVSLEEHTDVYRGSEPAAAGELSPGMQVKITGITSESETRLIAQSIEIL</sequence>
<proteinExistence type="predicted"/>
<dbReference type="EMBL" id="QXHD01000004">
    <property type="protein sequence ID" value="NEZ57520.1"/>
    <property type="molecule type" value="Genomic_DNA"/>
</dbReference>
<gene>
    <name evidence="1" type="ORF">DXZ20_17950</name>
</gene>
<accession>A0A6M0RNQ8</accession>
<comment type="caution">
    <text evidence="1">The sequence shown here is derived from an EMBL/GenBank/DDBJ whole genome shotgun (WGS) entry which is preliminary data.</text>
</comment>